<comment type="function">
    <text evidence="6">Redox regulated molecular chaperone. Protects both thermally unfolding and oxidatively damaged proteins from irreversible aggregation. Plays an important role in the bacterial defense system toward oxidative stress.</text>
</comment>
<dbReference type="InterPro" id="IPR000397">
    <property type="entry name" value="Heat_shock_Hsp33"/>
</dbReference>
<dbReference type="Proteomes" id="UP000198625">
    <property type="component" value="Unassembled WGS sequence"/>
</dbReference>
<keyword evidence="3 6" id="KW-1015">Disulfide bond</keyword>
<dbReference type="OrthoDB" id="9776534at2"/>
<dbReference type="PIRSF" id="PIRSF005261">
    <property type="entry name" value="Heat_shock_Hsp33"/>
    <property type="match status" value="1"/>
</dbReference>
<dbReference type="SUPFAM" id="SSF64397">
    <property type="entry name" value="Hsp33 domain"/>
    <property type="match status" value="1"/>
</dbReference>
<dbReference type="GO" id="GO:0005737">
    <property type="term" value="C:cytoplasm"/>
    <property type="evidence" value="ECO:0007669"/>
    <property type="project" value="UniProtKB-SubCell"/>
</dbReference>
<comment type="similarity">
    <text evidence="6">Belongs to the HSP33 family.</text>
</comment>
<evidence type="ECO:0000256" key="6">
    <source>
        <dbReference type="HAMAP-Rule" id="MF_00117"/>
    </source>
</evidence>
<evidence type="ECO:0000256" key="4">
    <source>
        <dbReference type="ARBA" id="ARBA00023186"/>
    </source>
</evidence>
<dbReference type="GO" id="GO:0044183">
    <property type="term" value="F:protein folding chaperone"/>
    <property type="evidence" value="ECO:0007669"/>
    <property type="project" value="TreeGrafter"/>
</dbReference>
<keyword evidence="8" id="KW-1185">Reference proteome</keyword>
<dbReference type="GO" id="GO:0051082">
    <property type="term" value="F:unfolded protein binding"/>
    <property type="evidence" value="ECO:0007669"/>
    <property type="project" value="UniProtKB-UniRule"/>
</dbReference>
<evidence type="ECO:0000313" key="8">
    <source>
        <dbReference type="Proteomes" id="UP000198625"/>
    </source>
</evidence>
<feature type="disulfide bond" description="Redox-active" evidence="6">
    <location>
        <begin position="271"/>
        <end position="274"/>
    </location>
</feature>
<comment type="PTM">
    <text evidence="6">Under oxidizing conditions two disulfide bonds are formed involving the reactive cysteines. Under reducing conditions zinc is bound to the reactive cysteines and the protein is inactive.</text>
</comment>
<reference evidence="8" key="1">
    <citation type="submission" date="2016-10" db="EMBL/GenBank/DDBJ databases">
        <authorList>
            <person name="Varghese N."/>
            <person name="Submissions S."/>
        </authorList>
    </citation>
    <scope>NUCLEOTIDE SEQUENCE [LARGE SCALE GENOMIC DNA]</scope>
    <source>
        <strain evidence="8">DSM 21650</strain>
    </source>
</reference>
<dbReference type="InterPro" id="IPR016153">
    <property type="entry name" value="Heat_shock_Hsp33_N"/>
</dbReference>
<organism evidence="7 8">
    <name type="scientific">Proteiniborus ethanoligenes</name>
    <dbReference type="NCBI Taxonomy" id="415015"/>
    <lineage>
        <taxon>Bacteria</taxon>
        <taxon>Bacillati</taxon>
        <taxon>Bacillota</taxon>
        <taxon>Clostridia</taxon>
        <taxon>Eubacteriales</taxon>
        <taxon>Proteiniborus</taxon>
    </lineage>
</organism>
<feature type="disulfide bond" description="Redox-active" evidence="6">
    <location>
        <begin position="238"/>
        <end position="240"/>
    </location>
</feature>
<keyword evidence="4 6" id="KW-0143">Chaperone</keyword>
<evidence type="ECO:0000256" key="5">
    <source>
        <dbReference type="ARBA" id="ARBA00023284"/>
    </source>
</evidence>
<evidence type="ECO:0000256" key="1">
    <source>
        <dbReference type="ARBA" id="ARBA00022490"/>
    </source>
</evidence>
<dbReference type="STRING" id="415015.SAMN05660462_02557"/>
<proteinExistence type="inferred from homology"/>
<dbReference type="PANTHER" id="PTHR30111:SF1">
    <property type="entry name" value="33 KDA CHAPERONIN"/>
    <property type="match status" value="1"/>
</dbReference>
<dbReference type="CDD" id="cd00498">
    <property type="entry name" value="Hsp33"/>
    <property type="match status" value="1"/>
</dbReference>
<gene>
    <name evidence="6" type="primary">hslO</name>
    <name evidence="7" type="ORF">SAMN05660462_02557</name>
</gene>
<dbReference type="SUPFAM" id="SSF118352">
    <property type="entry name" value="HSP33 redox switch-like"/>
    <property type="match status" value="1"/>
</dbReference>
<sequence>MQDYVIRAMDKEGNIRVFVALTTNLVNEARNIHNTTPTASAALGRTLTAAAIMGTMLKNEKEIVSIQFKGDGPLNTILAVGNSRGEVKGYVGNPDVELPLNERGKLDVGTAVGRNGKLIVIRDFGLKEPYIGQSNIVTGEIAEDLTNYFAYSEQQPSAVALGVLVDKDTSIKAAGGYIIQALPDATEEALDKLERRMSQVEPVSSLIEKGYTPEEILNYVCSDFNMEITDKSPVSLTCDCSVERIEKALIAIGKDELEKIIKEDGQAELVCHFCNEKYSFNKEELIKLLNEVIS</sequence>
<dbReference type="Gene3D" id="3.55.30.10">
    <property type="entry name" value="Hsp33 domain"/>
    <property type="match status" value="1"/>
</dbReference>
<dbReference type="HAMAP" id="MF_00117">
    <property type="entry name" value="HslO"/>
    <property type="match status" value="1"/>
</dbReference>
<evidence type="ECO:0000256" key="3">
    <source>
        <dbReference type="ARBA" id="ARBA00023157"/>
    </source>
</evidence>
<dbReference type="InterPro" id="IPR016154">
    <property type="entry name" value="Heat_shock_Hsp33_C"/>
</dbReference>
<dbReference type="Pfam" id="PF01430">
    <property type="entry name" value="HSP33"/>
    <property type="match status" value="1"/>
</dbReference>
<dbReference type="NCBIfam" id="NF001033">
    <property type="entry name" value="PRK00114.1"/>
    <property type="match status" value="1"/>
</dbReference>
<name>A0A1H3RVN3_9FIRM</name>
<dbReference type="PANTHER" id="PTHR30111">
    <property type="entry name" value="33 KDA CHAPERONIN"/>
    <property type="match status" value="1"/>
</dbReference>
<protein>
    <recommendedName>
        <fullName evidence="6">33 kDa chaperonin</fullName>
    </recommendedName>
    <alternativeName>
        <fullName evidence="6">Heat shock protein 33 homolog</fullName>
        <shortName evidence="6">HSP33</shortName>
    </alternativeName>
</protein>
<evidence type="ECO:0000256" key="2">
    <source>
        <dbReference type="ARBA" id="ARBA00022833"/>
    </source>
</evidence>
<comment type="subcellular location">
    <subcellularLocation>
        <location evidence="6">Cytoplasm</location>
    </subcellularLocation>
</comment>
<keyword evidence="1 6" id="KW-0963">Cytoplasm</keyword>
<dbReference type="EMBL" id="FNQE01000032">
    <property type="protein sequence ID" value="SDZ29335.1"/>
    <property type="molecule type" value="Genomic_DNA"/>
</dbReference>
<evidence type="ECO:0000313" key="7">
    <source>
        <dbReference type="EMBL" id="SDZ29335.1"/>
    </source>
</evidence>
<dbReference type="AlphaFoldDB" id="A0A1H3RVN3"/>
<dbReference type="Gene3D" id="3.90.1280.10">
    <property type="entry name" value="HSP33 redox switch-like"/>
    <property type="match status" value="1"/>
</dbReference>
<accession>A0A1H3RVN3</accession>
<keyword evidence="2 6" id="KW-0862">Zinc</keyword>
<keyword evidence="5 6" id="KW-0676">Redox-active center</keyword>
<dbReference type="GO" id="GO:0042026">
    <property type="term" value="P:protein refolding"/>
    <property type="evidence" value="ECO:0007669"/>
    <property type="project" value="TreeGrafter"/>
</dbReference>